<evidence type="ECO:0000256" key="11">
    <source>
        <dbReference type="PIRSR" id="PIRSR015852-1"/>
    </source>
</evidence>
<name>A0A170PI52_9CHLR</name>
<evidence type="ECO:0000256" key="3">
    <source>
        <dbReference type="ARBA" id="ARBA00012300"/>
    </source>
</evidence>
<keyword evidence="5" id="KW-0698">rRNA processing</keyword>
<keyword evidence="8 11" id="KW-0949">S-adenosyl-L-methionine</keyword>
<dbReference type="InterPro" id="IPR029063">
    <property type="entry name" value="SAM-dependent_MTases_sf"/>
</dbReference>
<dbReference type="GO" id="GO:0008649">
    <property type="term" value="F:rRNA methyltransferase activity"/>
    <property type="evidence" value="ECO:0007669"/>
    <property type="project" value="InterPro"/>
</dbReference>
<evidence type="ECO:0000313" key="12">
    <source>
        <dbReference type="EMBL" id="CUS04643.2"/>
    </source>
</evidence>
<organism evidence="12 13">
    <name type="scientific">Candidatus Promineifilum breve</name>
    <dbReference type="NCBI Taxonomy" id="1806508"/>
    <lineage>
        <taxon>Bacteria</taxon>
        <taxon>Bacillati</taxon>
        <taxon>Chloroflexota</taxon>
        <taxon>Ardenticatenia</taxon>
        <taxon>Candidatus Promineifilales</taxon>
        <taxon>Candidatus Promineifilaceae</taxon>
        <taxon>Candidatus Promineifilum</taxon>
    </lineage>
</organism>
<feature type="binding site" evidence="11">
    <location>
        <position position="127"/>
    </location>
    <ligand>
        <name>S-adenosyl-L-methionine</name>
        <dbReference type="ChEBI" id="CHEBI:59789"/>
    </ligand>
</feature>
<evidence type="ECO:0000256" key="5">
    <source>
        <dbReference type="ARBA" id="ARBA00022552"/>
    </source>
</evidence>
<keyword evidence="7" id="KW-0808">Transferase</keyword>
<protein>
    <recommendedName>
        <fullName evidence="4">16S rRNA (guanine(1405)-N(7))-methyltransferase</fullName>
        <ecNumber evidence="3">2.1.1.179</ecNumber>
    </recommendedName>
    <alternativeName>
        <fullName evidence="10">16S rRNA m7G1405 methyltransferase</fullName>
    </alternativeName>
</protein>
<feature type="binding site" evidence="11">
    <location>
        <position position="193"/>
    </location>
    <ligand>
        <name>S-adenosyl-L-methionine</name>
        <dbReference type="ChEBI" id="CHEBI:59789"/>
    </ligand>
</feature>
<feature type="binding site" evidence="11">
    <location>
        <begin position="96"/>
        <end position="102"/>
    </location>
    <ligand>
        <name>S-adenosyl-L-methionine</name>
        <dbReference type="ChEBI" id="CHEBI:59789"/>
    </ligand>
</feature>
<reference evidence="12" key="1">
    <citation type="submission" date="2016-01" db="EMBL/GenBank/DDBJ databases">
        <authorList>
            <person name="Mcilroy J.S."/>
            <person name="Karst M S."/>
            <person name="Albertsen M."/>
        </authorList>
    </citation>
    <scope>NUCLEOTIDE SEQUENCE</scope>
    <source>
        <strain evidence="12">Cfx-K</strain>
    </source>
</reference>
<dbReference type="InterPro" id="IPR010769">
    <property type="entry name" value="rRNA_MeTrfase_GmN_bac"/>
</dbReference>
<feature type="binding site" evidence="11">
    <location>
        <begin position="177"/>
        <end position="178"/>
    </location>
    <ligand>
        <name>S-adenosyl-L-methionine</name>
        <dbReference type="ChEBI" id="CHEBI:59789"/>
    </ligand>
</feature>
<keyword evidence="6 12" id="KW-0489">Methyltransferase</keyword>
<dbReference type="InterPro" id="IPR025981">
    <property type="entry name" value="rRNA_MeTrfase"/>
</dbReference>
<dbReference type="GO" id="GO:0046677">
    <property type="term" value="P:response to antibiotic"/>
    <property type="evidence" value="ECO:0007669"/>
    <property type="project" value="UniProtKB-KW"/>
</dbReference>
<evidence type="ECO:0000313" key="13">
    <source>
        <dbReference type="Proteomes" id="UP000215027"/>
    </source>
</evidence>
<accession>A0A170PI52</accession>
<dbReference type="Pfam" id="PF07091">
    <property type="entry name" value="FmrO"/>
    <property type="match status" value="1"/>
</dbReference>
<dbReference type="EMBL" id="LN890655">
    <property type="protein sequence ID" value="CUS04643.2"/>
    <property type="molecule type" value="Genomic_DNA"/>
</dbReference>
<dbReference type="AlphaFoldDB" id="A0A170PI52"/>
<gene>
    <name evidence="12" type="ORF">CFX0092_A2765</name>
</gene>
<evidence type="ECO:0000256" key="6">
    <source>
        <dbReference type="ARBA" id="ARBA00022603"/>
    </source>
</evidence>
<dbReference type="KEGG" id="pbf:CFX0092_A2765"/>
<comment type="similarity">
    <text evidence="2">Belongs to the methyltransferase superfamily. Aminoglycoside resistance family.</text>
</comment>
<keyword evidence="13" id="KW-1185">Reference proteome</keyword>
<dbReference type="OrthoDB" id="3352509at2"/>
<dbReference type="SUPFAM" id="SSF53335">
    <property type="entry name" value="S-adenosyl-L-methionine-dependent methyltransferases"/>
    <property type="match status" value="1"/>
</dbReference>
<keyword evidence="9" id="KW-0046">Antibiotic resistance</keyword>
<feature type="binding site" evidence="11">
    <location>
        <position position="151"/>
    </location>
    <ligand>
        <name>S-adenosyl-L-methionine</name>
        <dbReference type="ChEBI" id="CHEBI:59789"/>
    </ligand>
</feature>
<evidence type="ECO:0000256" key="8">
    <source>
        <dbReference type="ARBA" id="ARBA00022691"/>
    </source>
</evidence>
<dbReference type="EC" id="2.1.1.179" evidence="3"/>
<evidence type="ECO:0000256" key="9">
    <source>
        <dbReference type="ARBA" id="ARBA00023251"/>
    </source>
</evidence>
<dbReference type="Gene3D" id="1.10.8.10">
    <property type="entry name" value="DNA helicase RuvA subunit, C-terminal domain"/>
    <property type="match status" value="1"/>
</dbReference>
<evidence type="ECO:0000256" key="10">
    <source>
        <dbReference type="ARBA" id="ARBA00033062"/>
    </source>
</evidence>
<evidence type="ECO:0000256" key="7">
    <source>
        <dbReference type="ARBA" id="ARBA00022679"/>
    </source>
</evidence>
<evidence type="ECO:0000256" key="1">
    <source>
        <dbReference type="ARBA" id="ARBA00001643"/>
    </source>
</evidence>
<dbReference type="Proteomes" id="UP000215027">
    <property type="component" value="Chromosome I"/>
</dbReference>
<dbReference type="RefSeq" id="WP_095043949.1">
    <property type="nucleotide sequence ID" value="NZ_LN890655.1"/>
</dbReference>
<dbReference type="PIRSF" id="PIRSF015852">
    <property type="entry name" value="RRNA_mtase_Grm"/>
    <property type="match status" value="1"/>
</dbReference>
<sequence length="280" mass="31560">MIDETAVEAVVTAIKQSKKYRDTSEETIRLLAVEAVVEHKKAKPAEKAVRRRLHSIMAPYLGDPDYNAAAQLLTDVFVGGDPATIRAACRDLMYAHLSTRERLPLLDTFYRDIFAVTGPPRRLLDLACGLNPLAFPWMDLPATGTDFIAYDIHEPRIDFLNHYFILQGLPPLAFLKDLAAEPPVESGDVALFLKEMPRFERNYPGHGRALLEALDVRWLVVSFPTISTHGGRNLTNRYREFFHEIVDGTGWPVTELLFDTELVFCAEKTTDHRPPTAEGK</sequence>
<comment type="catalytic activity">
    <reaction evidence="1">
        <text>guanosine(1405) in 16S rRNA + S-adenosyl-L-methionine = N(7)-methylguanosine(1405) in 16S rRNA + S-adenosyl-L-homocysteine</text>
        <dbReference type="Rhea" id="RHEA:42772"/>
        <dbReference type="Rhea" id="RHEA-COMP:10225"/>
        <dbReference type="Rhea" id="RHEA-COMP:10226"/>
        <dbReference type="ChEBI" id="CHEBI:57856"/>
        <dbReference type="ChEBI" id="CHEBI:59789"/>
        <dbReference type="ChEBI" id="CHEBI:74269"/>
        <dbReference type="ChEBI" id="CHEBI:74480"/>
        <dbReference type="EC" id="2.1.1.179"/>
    </reaction>
</comment>
<proteinExistence type="inferred from homology"/>
<evidence type="ECO:0000256" key="4">
    <source>
        <dbReference type="ARBA" id="ARBA00015154"/>
    </source>
</evidence>
<evidence type="ECO:0000256" key="2">
    <source>
        <dbReference type="ARBA" id="ARBA00005487"/>
    </source>
</evidence>
<dbReference type="Gene3D" id="3.40.50.150">
    <property type="entry name" value="Vaccinia Virus protein VP39"/>
    <property type="match status" value="1"/>
</dbReference>